<accession>A0A2S2DCI9</accession>
<name>A0A2S2DCI9_9BURK</name>
<dbReference type="KEGG" id="mtim:DIR46_00540"/>
<sequence>MHSHWDDIAKMVREEQIVMLQWAGFVLGPDGSTDIADEVKTLAVEIDKLISDIESSNLPSTLRLFLLRHLRAIRSALWNYKVSGTERLRDAMQSINGISGHEAATLSEVTQGLSEQERSIMQRVGKVVGDVANACDIATKIQGGYALAATAATMLGLSG</sequence>
<evidence type="ECO:0000313" key="1">
    <source>
        <dbReference type="EMBL" id="AWL03093.1"/>
    </source>
</evidence>
<keyword evidence="2" id="KW-1185">Reference proteome</keyword>
<evidence type="ECO:0000313" key="2">
    <source>
        <dbReference type="Proteomes" id="UP000245820"/>
    </source>
</evidence>
<dbReference type="Proteomes" id="UP000245820">
    <property type="component" value="Chromosome"/>
</dbReference>
<dbReference type="EMBL" id="CP029343">
    <property type="protein sequence ID" value="AWL03093.1"/>
    <property type="molecule type" value="Genomic_DNA"/>
</dbReference>
<reference evidence="1 2" key="1">
    <citation type="submission" date="2018-05" db="EMBL/GenBank/DDBJ databases">
        <title>Complete genome sequence of Massilia oculi sp. nov. CCUG 43427T (=DSM 26321T), the type strain of M. oculi, and comparison with genome sequences of other Massilia strains.</title>
        <authorList>
            <person name="Zhu B."/>
        </authorList>
    </citation>
    <scope>NUCLEOTIDE SEQUENCE [LARGE SCALE GENOMIC DNA]</scope>
    <source>
        <strain evidence="1 2">CCUG 43427</strain>
    </source>
</reference>
<gene>
    <name evidence="1" type="ORF">DIR46_00540</name>
</gene>
<organism evidence="1 2">
    <name type="scientific">Massilia oculi</name>
    <dbReference type="NCBI Taxonomy" id="945844"/>
    <lineage>
        <taxon>Bacteria</taxon>
        <taxon>Pseudomonadati</taxon>
        <taxon>Pseudomonadota</taxon>
        <taxon>Betaproteobacteria</taxon>
        <taxon>Burkholderiales</taxon>
        <taxon>Oxalobacteraceae</taxon>
        <taxon>Telluria group</taxon>
        <taxon>Massilia</taxon>
    </lineage>
</organism>
<protein>
    <submittedName>
        <fullName evidence="1">Uncharacterized protein</fullName>
    </submittedName>
</protein>
<dbReference type="AlphaFoldDB" id="A0A2S2DCI9"/>
<proteinExistence type="predicted"/>